<organism evidence="1 2">
    <name type="scientific">Azotobacter chroococcum NCIMB 8003</name>
    <dbReference type="NCBI Taxonomy" id="1328314"/>
    <lineage>
        <taxon>Bacteria</taxon>
        <taxon>Pseudomonadati</taxon>
        <taxon>Pseudomonadota</taxon>
        <taxon>Gammaproteobacteria</taxon>
        <taxon>Pseudomonadales</taxon>
        <taxon>Pseudomonadaceae</taxon>
        <taxon>Azotobacter</taxon>
    </lineage>
</organism>
<dbReference type="KEGG" id="acx:Achr_f1330"/>
<keyword evidence="1" id="KW-0614">Plasmid</keyword>
<protein>
    <submittedName>
        <fullName evidence="1">Uncharacterized protein</fullName>
    </submittedName>
</protein>
<sequence>MIELQHISRLLCSALAATLLVGCASKEPQGPQITLQDPEQTPRERWSDAMRILRDDLGIKGMKDVPVETARQYGLIAGVSEPARGNGGSMGDLAFGGIGAALFLIPTGQSLGSWQIEQAAAWIPVGKASNMDEAIQVAMKTWDEARSRAFKEPTTIKVEPSALPDNSPGQYASPKDRFMENPIPPSGGPVDRPSFAPAGKYYGPIFISNFHRQLTMDARGSDTKRDEAMRLLIAQLPEWFVIYNSGQPKAGRRITPFPPSILVTGNEYNFIGGDE</sequence>
<accession>A0A0C4WXY1</accession>
<dbReference type="RefSeq" id="WP_144411655.1">
    <property type="nucleotide sequence ID" value="NZ_CP010421.1"/>
</dbReference>
<name>A0A0C4WXY1_9GAMM</name>
<geneLocation type="plasmid" evidence="1 2">
    <name>pAcX50f</name>
</geneLocation>
<dbReference type="Proteomes" id="UP000068210">
    <property type="component" value="Plasmid pAcX50f"/>
</dbReference>
<dbReference type="HOGENOM" id="CLU_1000649_0_0_6"/>
<proteinExistence type="predicted"/>
<reference evidence="1 2" key="1">
    <citation type="journal article" date="2015" name="PLoS ONE">
        <title>Azotobacter Genomes: The Genome of Azotobacter chroococcum NCIMB 8003 (ATCC 4412).</title>
        <authorList>
            <person name="Robson R.L."/>
            <person name="Jones R."/>
            <person name="Robson R.M."/>
            <person name="Schwartz A."/>
            <person name="Richardson T.H."/>
        </authorList>
    </citation>
    <scope>NUCLEOTIDE SEQUENCE [LARGE SCALE GENOMIC DNA]</scope>
    <source>
        <strain evidence="1 2">NCIMB 8003</strain>
        <plasmid evidence="2">Plasmid pAcX50f</plasmid>
    </source>
</reference>
<evidence type="ECO:0000313" key="1">
    <source>
        <dbReference type="EMBL" id="AJE23827.1"/>
    </source>
</evidence>
<evidence type="ECO:0000313" key="2">
    <source>
        <dbReference type="Proteomes" id="UP000068210"/>
    </source>
</evidence>
<dbReference type="EMBL" id="CP010421">
    <property type="protein sequence ID" value="AJE23827.1"/>
    <property type="molecule type" value="Genomic_DNA"/>
</dbReference>
<dbReference type="AlphaFoldDB" id="A0A0C4WXY1"/>
<keyword evidence="2" id="KW-1185">Reference proteome</keyword>
<gene>
    <name evidence="1" type="ORF">Achr_f1330</name>
</gene>